<organism evidence="4 5">
    <name type="scientific">Amycolatopsis melonis</name>
    <dbReference type="NCBI Taxonomy" id="3156488"/>
    <lineage>
        <taxon>Bacteria</taxon>
        <taxon>Bacillati</taxon>
        <taxon>Actinomycetota</taxon>
        <taxon>Actinomycetes</taxon>
        <taxon>Pseudonocardiales</taxon>
        <taxon>Pseudonocardiaceae</taxon>
        <taxon>Amycolatopsis</taxon>
    </lineage>
</organism>
<dbReference type="InterPro" id="IPR002347">
    <property type="entry name" value="SDR_fam"/>
</dbReference>
<keyword evidence="2" id="KW-0560">Oxidoreductase</keyword>
<comment type="caution">
    <text evidence="4">The sequence shown here is derived from an EMBL/GenBank/DDBJ whole genome shotgun (WGS) entry which is preliminary data.</text>
</comment>
<dbReference type="Gene3D" id="3.40.50.720">
    <property type="entry name" value="NAD(P)-binding Rossmann-like Domain"/>
    <property type="match status" value="1"/>
</dbReference>
<protein>
    <submittedName>
        <fullName evidence="4">SDR family oxidoreductase</fullName>
    </submittedName>
</protein>
<dbReference type="Pfam" id="PF00106">
    <property type="entry name" value="adh_short"/>
    <property type="match status" value="1"/>
</dbReference>
<dbReference type="Proteomes" id="UP001440984">
    <property type="component" value="Unassembled WGS sequence"/>
</dbReference>
<accession>A0ABV0LPI1</accession>
<evidence type="ECO:0000256" key="1">
    <source>
        <dbReference type="ARBA" id="ARBA00006484"/>
    </source>
</evidence>
<dbReference type="EMBL" id="JBDZYD010000014">
    <property type="protein sequence ID" value="MEQ0564222.1"/>
    <property type="molecule type" value="Genomic_DNA"/>
</dbReference>
<dbReference type="InterPro" id="IPR036291">
    <property type="entry name" value="NAD(P)-bd_dom_sf"/>
</dbReference>
<dbReference type="PANTHER" id="PTHR44196">
    <property type="entry name" value="DEHYDROGENASE/REDUCTASE SDR FAMILY MEMBER 7B"/>
    <property type="match status" value="1"/>
</dbReference>
<evidence type="ECO:0000313" key="5">
    <source>
        <dbReference type="Proteomes" id="UP001440984"/>
    </source>
</evidence>
<dbReference type="NCBIfam" id="NF006119">
    <property type="entry name" value="PRK08264.1-5"/>
    <property type="match status" value="1"/>
</dbReference>
<keyword evidence="5" id="KW-1185">Reference proteome</keyword>
<comment type="similarity">
    <text evidence="1 3">Belongs to the short-chain dehydrogenases/reductases (SDR) family.</text>
</comment>
<dbReference type="PRINTS" id="PR00081">
    <property type="entry name" value="GDHRDH"/>
</dbReference>
<dbReference type="SUPFAM" id="SSF51735">
    <property type="entry name" value="NAD(P)-binding Rossmann-fold domains"/>
    <property type="match status" value="1"/>
</dbReference>
<name>A0ABV0LPI1_9PSEU</name>
<sequence length="259" mass="26949">MAALKCPFERSLCLFSLRVKDFSMQIANSVALVTGANRGVGRHLAAQLLERGAAKVYAAVRNPESVDMPGVEVLALDITDPDSIAAAAAVASDVTLLVNNAGINTETDLVNGDLDEIERDMDTNFYGPLRMIRAFAPILKAGGGGAIVNVVSAASWVPGEKWGAYHAAKAATWSLTNSVRLELAGQNTQVTGVYFGPTDTDLAKAVPLAKNDPADVVTAILDGVEAKKSEVIADALSVRAKADLALDPAEVYAPTGSAA</sequence>
<proteinExistence type="inferred from homology"/>
<evidence type="ECO:0000256" key="3">
    <source>
        <dbReference type="RuleBase" id="RU000363"/>
    </source>
</evidence>
<evidence type="ECO:0000256" key="2">
    <source>
        <dbReference type="ARBA" id="ARBA00023002"/>
    </source>
</evidence>
<dbReference type="PANTHER" id="PTHR44196:SF1">
    <property type="entry name" value="DEHYDROGENASE_REDUCTASE SDR FAMILY MEMBER 7B"/>
    <property type="match status" value="1"/>
</dbReference>
<gene>
    <name evidence="4" type="ORF">ABJI51_34515</name>
</gene>
<dbReference type="RefSeq" id="WP_348955281.1">
    <property type="nucleotide sequence ID" value="NZ_JBDZYD010000014.1"/>
</dbReference>
<dbReference type="PRINTS" id="PR00080">
    <property type="entry name" value="SDRFAMILY"/>
</dbReference>
<reference evidence="4 5" key="1">
    <citation type="submission" date="2024-05" db="EMBL/GenBank/DDBJ databases">
        <authorList>
            <person name="Zhao H."/>
            <person name="Xu Y."/>
            <person name="Lin S."/>
            <person name="Spain J.C."/>
            <person name="Zhou N.-Y."/>
        </authorList>
    </citation>
    <scope>NUCLEOTIDE SEQUENCE [LARGE SCALE GENOMIC DNA]</scope>
    <source>
        <strain evidence="4 5">NEAU-NG30</strain>
    </source>
</reference>
<evidence type="ECO:0000313" key="4">
    <source>
        <dbReference type="EMBL" id="MEQ0564222.1"/>
    </source>
</evidence>